<dbReference type="PANTHER" id="PTHR12753:SF0">
    <property type="entry name" value="ALPHA N-TERMINAL PROTEIN METHYLTRANSFERASE 1"/>
    <property type="match status" value="1"/>
</dbReference>
<proteinExistence type="inferred from homology"/>
<keyword evidence="2" id="KW-0489">Methyltransferase</keyword>
<dbReference type="GO" id="GO:0002181">
    <property type="term" value="P:cytoplasmic translation"/>
    <property type="evidence" value="ECO:0007669"/>
    <property type="project" value="EnsemblFungi"/>
</dbReference>
<reference evidence="14 15" key="1">
    <citation type="submission" date="2013-05" db="EMBL/GenBank/DDBJ databases">
        <title>Drechslerella stenobrocha genome reveals carnivorous origination and mechanical trapping mechanism of predatory fungi.</title>
        <authorList>
            <person name="Liu X."/>
            <person name="Zhang W."/>
            <person name="Liu K."/>
        </authorList>
    </citation>
    <scope>NUCLEOTIDE SEQUENCE [LARGE SCALE GENOMIC DNA]</scope>
    <source>
        <strain evidence="14 15">248</strain>
    </source>
</reference>
<dbReference type="PANTHER" id="PTHR12753">
    <property type="entry name" value="AD-003 - RELATED"/>
    <property type="match status" value="1"/>
</dbReference>
<evidence type="ECO:0000256" key="4">
    <source>
        <dbReference type="ARBA" id="ARBA00022691"/>
    </source>
</evidence>
<accession>W7HKD4</accession>
<evidence type="ECO:0000256" key="7">
    <source>
        <dbReference type="ARBA" id="ARBA00043129"/>
    </source>
</evidence>
<keyword evidence="3" id="KW-0808">Transferase</keyword>
<gene>
    <name evidence="14" type="ORF">DRE_06729</name>
</gene>
<dbReference type="InterPro" id="IPR029063">
    <property type="entry name" value="SAM-dependent_MTases_sf"/>
</dbReference>
<dbReference type="SUPFAM" id="SSF53335">
    <property type="entry name" value="S-adenosyl-L-methionine-dependent methyltransferases"/>
    <property type="match status" value="1"/>
</dbReference>
<evidence type="ECO:0000256" key="6">
    <source>
        <dbReference type="ARBA" id="ARBA00039449"/>
    </source>
</evidence>
<dbReference type="EMBL" id="KI966441">
    <property type="protein sequence ID" value="EWC44461.1"/>
    <property type="molecule type" value="Genomic_DNA"/>
</dbReference>
<comment type="catalytic activity">
    <reaction evidence="10">
        <text>N-terminal L-alanyl-L-prolyl-L-lysyl-[protein] + 3 S-adenosyl-L-methionine = N-terminal N,N,N-trimethyl-L-alanyl-L-prolyl-L-lysyl-[protein] + 3 S-adenosyl-L-homocysteine + 3 H(+)</text>
        <dbReference type="Rhea" id="RHEA:54712"/>
        <dbReference type="Rhea" id="RHEA-COMP:13785"/>
        <dbReference type="Rhea" id="RHEA-COMP:13971"/>
        <dbReference type="ChEBI" id="CHEBI:15378"/>
        <dbReference type="ChEBI" id="CHEBI:57856"/>
        <dbReference type="ChEBI" id="CHEBI:59789"/>
        <dbReference type="ChEBI" id="CHEBI:138057"/>
        <dbReference type="ChEBI" id="CHEBI:138315"/>
        <dbReference type="EC" id="2.1.1.244"/>
    </reaction>
</comment>
<protein>
    <recommendedName>
        <fullName evidence="6">Alpha N-terminal protein methyltransferase 1</fullName>
        <ecNumber evidence="5">2.1.1.244</ecNumber>
    </recommendedName>
    <alternativeName>
        <fullName evidence="11">Translation associated element 1</fullName>
    </alternativeName>
    <alternativeName>
        <fullName evidence="7">X-Pro-Lys N-terminal protein methyltransferase 1</fullName>
    </alternativeName>
</protein>
<evidence type="ECO:0000256" key="12">
    <source>
        <dbReference type="PIRSR" id="PIRSR016958-1"/>
    </source>
</evidence>
<dbReference type="GO" id="GO:0071885">
    <property type="term" value="F:N-terminal protein N-methyltransferase activity"/>
    <property type="evidence" value="ECO:0007669"/>
    <property type="project" value="UniProtKB-EC"/>
</dbReference>
<dbReference type="Gene3D" id="3.40.50.150">
    <property type="entry name" value="Vaccinia Virus protein VP39"/>
    <property type="match status" value="1"/>
</dbReference>
<feature type="binding site" evidence="12">
    <location>
        <position position="173"/>
    </location>
    <ligand>
        <name>S-adenosyl-L-methionine</name>
        <dbReference type="ChEBI" id="CHEBI:59789"/>
    </ligand>
</feature>
<evidence type="ECO:0000313" key="14">
    <source>
        <dbReference type="EMBL" id="EWC44461.1"/>
    </source>
</evidence>
<sequence>MATESAVPAHPPSPTLSSSSSNDAYELLPALSYDPQSPSNPPPTSQDYPAQIAYWSTIPSTVDGMLGGYPQVSRADLQSSANFLAKLQPQMAVPAGGVRRGVDCGAGIGRITKGLLTKLLDVVDVVEPVKKFTDELLLASPELVAAGRIGEIFNQGLESWQPREDTYWIIWNQWCLNHLTDTDLIAYLSRCARALTPTGMIIVKENNASTFVIGTSSVAPDDDRNDIFDPEDCSVTRSDAKFRRLFAAAGLLVVRSELQKGFPERLKLYPVRMYALRPAPAPSQGSVE</sequence>
<feature type="region of interest" description="Disordered" evidence="13">
    <location>
        <begin position="1"/>
        <end position="22"/>
    </location>
</feature>
<evidence type="ECO:0000256" key="11">
    <source>
        <dbReference type="ARBA" id="ARBA00082558"/>
    </source>
</evidence>
<evidence type="ECO:0000256" key="8">
    <source>
        <dbReference type="ARBA" id="ARBA00047306"/>
    </source>
</evidence>
<dbReference type="Proteomes" id="UP000024837">
    <property type="component" value="Unassembled WGS sequence"/>
</dbReference>
<feature type="binding site" evidence="12">
    <location>
        <position position="110"/>
    </location>
    <ligand>
        <name>S-adenosyl-L-methionine</name>
        <dbReference type="ChEBI" id="CHEBI:59789"/>
    </ligand>
</feature>
<feature type="binding site" evidence="12">
    <location>
        <position position="105"/>
    </location>
    <ligand>
        <name>S-adenosyl-L-methionine</name>
        <dbReference type="ChEBI" id="CHEBI:59789"/>
    </ligand>
</feature>
<evidence type="ECO:0000256" key="2">
    <source>
        <dbReference type="ARBA" id="ARBA00022603"/>
    </source>
</evidence>
<dbReference type="AlphaFoldDB" id="W7HKD4"/>
<evidence type="ECO:0000256" key="5">
    <source>
        <dbReference type="ARBA" id="ARBA00039112"/>
    </source>
</evidence>
<comment type="catalytic activity">
    <reaction evidence="9">
        <text>N-terminal L-prolyl-L-prolyl-L-lysyl-[protein] + 2 S-adenosyl-L-methionine = N-terminal N,N-dimethyl-L-prolyl-L-prolyl-L-lysyl-[protein] + 2 S-adenosyl-L-homocysteine + 2 H(+)</text>
        <dbReference type="Rhea" id="RHEA:54736"/>
        <dbReference type="Rhea" id="RHEA-COMP:13787"/>
        <dbReference type="Rhea" id="RHEA-COMP:13974"/>
        <dbReference type="ChEBI" id="CHEBI:15378"/>
        <dbReference type="ChEBI" id="CHEBI:57856"/>
        <dbReference type="ChEBI" id="CHEBI:59789"/>
        <dbReference type="ChEBI" id="CHEBI:138059"/>
        <dbReference type="ChEBI" id="CHEBI:138318"/>
        <dbReference type="EC" id="2.1.1.244"/>
    </reaction>
</comment>
<comment type="similarity">
    <text evidence="1">Belongs to the methyltransferase superfamily. NTM1 family.</text>
</comment>
<evidence type="ECO:0000256" key="1">
    <source>
        <dbReference type="ARBA" id="ARBA00009059"/>
    </source>
</evidence>
<evidence type="ECO:0000313" key="15">
    <source>
        <dbReference type="Proteomes" id="UP000024837"/>
    </source>
</evidence>
<dbReference type="OrthoDB" id="1298661at2759"/>
<dbReference type="GO" id="GO:0032259">
    <property type="term" value="P:methylation"/>
    <property type="evidence" value="ECO:0007669"/>
    <property type="project" value="UniProtKB-KW"/>
</dbReference>
<dbReference type="InterPro" id="IPR008576">
    <property type="entry name" value="MeTrfase_NTM1"/>
</dbReference>
<dbReference type="GO" id="GO:0005829">
    <property type="term" value="C:cytosol"/>
    <property type="evidence" value="ECO:0007669"/>
    <property type="project" value="EnsemblFungi"/>
</dbReference>
<organism evidence="14 15">
    <name type="scientific">Drechslerella stenobrocha 248</name>
    <dbReference type="NCBI Taxonomy" id="1043628"/>
    <lineage>
        <taxon>Eukaryota</taxon>
        <taxon>Fungi</taxon>
        <taxon>Dikarya</taxon>
        <taxon>Ascomycota</taxon>
        <taxon>Pezizomycotina</taxon>
        <taxon>Orbiliomycetes</taxon>
        <taxon>Orbiliales</taxon>
        <taxon>Orbiliaceae</taxon>
        <taxon>Drechslerella</taxon>
    </lineage>
</organism>
<evidence type="ECO:0000256" key="10">
    <source>
        <dbReference type="ARBA" id="ARBA00048167"/>
    </source>
</evidence>
<dbReference type="PIRSF" id="PIRSF016958">
    <property type="entry name" value="DUF858_MeTrfase_lik"/>
    <property type="match status" value="1"/>
</dbReference>
<dbReference type="FunFam" id="3.40.50.150:FF:000025">
    <property type="entry name" value="N-terminal Xaa-Pro-Lys N-methyltransferase 1"/>
    <property type="match status" value="1"/>
</dbReference>
<name>W7HKD4_9PEZI</name>
<evidence type="ECO:0000256" key="3">
    <source>
        <dbReference type="ARBA" id="ARBA00022679"/>
    </source>
</evidence>
<dbReference type="EC" id="2.1.1.244" evidence="5"/>
<comment type="catalytic activity">
    <reaction evidence="8">
        <text>N-terminal L-seryl-L-prolyl-L-lysyl-[protein] + 3 S-adenosyl-L-methionine = N-terminal N,N,N-trimethyl-L-seryl-L-prolyl-L-lysyl-[protein] + 3 S-adenosyl-L-homocysteine + 3 H(+)</text>
        <dbReference type="Rhea" id="RHEA:54724"/>
        <dbReference type="Rhea" id="RHEA-COMP:13789"/>
        <dbReference type="Rhea" id="RHEA-COMP:13973"/>
        <dbReference type="ChEBI" id="CHEBI:15378"/>
        <dbReference type="ChEBI" id="CHEBI:57856"/>
        <dbReference type="ChEBI" id="CHEBI:59789"/>
        <dbReference type="ChEBI" id="CHEBI:138061"/>
        <dbReference type="ChEBI" id="CHEBI:138317"/>
        <dbReference type="EC" id="2.1.1.244"/>
    </reaction>
</comment>
<keyword evidence="15" id="KW-1185">Reference proteome</keyword>
<evidence type="ECO:0000256" key="9">
    <source>
        <dbReference type="ARBA" id="ARBA00047885"/>
    </source>
</evidence>
<dbReference type="Pfam" id="PF05891">
    <property type="entry name" value="Methyltransf_PK"/>
    <property type="match status" value="1"/>
</dbReference>
<evidence type="ECO:0000256" key="13">
    <source>
        <dbReference type="SAM" id="MobiDB-lite"/>
    </source>
</evidence>
<dbReference type="HOGENOM" id="CLU_055356_2_1_1"/>
<keyword evidence="4 12" id="KW-0949">S-adenosyl-L-methionine</keyword>